<keyword evidence="1" id="KW-0812">Transmembrane</keyword>
<organism evidence="2 3">
    <name type="scientific">Natrinema halophilum</name>
    <dbReference type="NCBI Taxonomy" id="1699371"/>
    <lineage>
        <taxon>Archaea</taxon>
        <taxon>Methanobacteriati</taxon>
        <taxon>Methanobacteriota</taxon>
        <taxon>Stenosarchaea group</taxon>
        <taxon>Halobacteria</taxon>
        <taxon>Halobacteriales</taxon>
        <taxon>Natrialbaceae</taxon>
        <taxon>Natrinema</taxon>
    </lineage>
</organism>
<gene>
    <name evidence="2" type="ORF">HYG82_05210</name>
</gene>
<evidence type="ECO:0000313" key="2">
    <source>
        <dbReference type="EMBL" id="QLG48288.1"/>
    </source>
</evidence>
<protein>
    <submittedName>
        <fullName evidence="2">Uncharacterized protein</fullName>
    </submittedName>
</protein>
<evidence type="ECO:0000256" key="1">
    <source>
        <dbReference type="SAM" id="Phobius"/>
    </source>
</evidence>
<sequence>MSPKVSESTGYGPNTQMSLFGYVMAAILVIVLLPLLPVLVLAWILWKVFVSEEDIEHSFEDWRRESGRPPSGS</sequence>
<keyword evidence="1" id="KW-0472">Membrane</keyword>
<dbReference type="Pfam" id="PF24379">
    <property type="entry name" value="DUF7535"/>
    <property type="match status" value="1"/>
</dbReference>
<dbReference type="AlphaFoldDB" id="A0A7D5GGH0"/>
<keyword evidence="1" id="KW-1133">Transmembrane helix</keyword>
<accession>A0A7D5GGH0</accession>
<evidence type="ECO:0000313" key="3">
    <source>
        <dbReference type="Proteomes" id="UP000509241"/>
    </source>
</evidence>
<dbReference type="EMBL" id="CP058601">
    <property type="protein sequence ID" value="QLG48288.1"/>
    <property type="molecule type" value="Genomic_DNA"/>
</dbReference>
<reference evidence="2 3" key="1">
    <citation type="submission" date="2020-07" db="EMBL/GenBank/DDBJ databases">
        <authorList>
            <person name="Cui H."/>
        </authorList>
    </citation>
    <scope>NUCLEOTIDE SEQUENCE [LARGE SCALE GENOMIC DNA]</scope>
    <source>
        <strain evidence="2 3">YPL8</strain>
    </source>
</reference>
<dbReference type="RefSeq" id="WP_179260027.1">
    <property type="nucleotide sequence ID" value="NZ_CP058601.1"/>
</dbReference>
<proteinExistence type="predicted"/>
<dbReference type="InterPro" id="IPR055957">
    <property type="entry name" value="DUF7535"/>
</dbReference>
<dbReference type="Proteomes" id="UP000509241">
    <property type="component" value="Chromosome"/>
</dbReference>
<dbReference type="KEGG" id="haly:HYG82_05210"/>
<dbReference type="GeneID" id="56032667"/>
<name>A0A7D5GGH0_9EURY</name>
<feature type="transmembrane region" description="Helical" evidence="1">
    <location>
        <begin position="20"/>
        <end position="46"/>
    </location>
</feature>
<keyword evidence="3" id="KW-1185">Reference proteome</keyword>